<accession>A0A2N9EK93</accession>
<dbReference type="EMBL" id="OIVN01000147">
    <property type="protein sequence ID" value="SPC75195.1"/>
    <property type="molecule type" value="Genomic_DNA"/>
</dbReference>
<protein>
    <recommendedName>
        <fullName evidence="2">Reverse transcriptase zinc-binding domain-containing protein</fullName>
    </recommendedName>
</protein>
<gene>
    <name evidence="1" type="ORF">FSB_LOCUS3077</name>
</gene>
<evidence type="ECO:0008006" key="2">
    <source>
        <dbReference type="Google" id="ProtNLM"/>
    </source>
</evidence>
<evidence type="ECO:0000313" key="1">
    <source>
        <dbReference type="EMBL" id="SPC75195.1"/>
    </source>
</evidence>
<reference evidence="1" key="1">
    <citation type="submission" date="2018-02" db="EMBL/GenBank/DDBJ databases">
        <authorList>
            <person name="Cohen D.B."/>
            <person name="Kent A.D."/>
        </authorList>
    </citation>
    <scope>NUCLEOTIDE SEQUENCE</scope>
</reference>
<organism evidence="1">
    <name type="scientific">Fagus sylvatica</name>
    <name type="common">Beechnut</name>
    <dbReference type="NCBI Taxonomy" id="28930"/>
    <lineage>
        <taxon>Eukaryota</taxon>
        <taxon>Viridiplantae</taxon>
        <taxon>Streptophyta</taxon>
        <taxon>Embryophyta</taxon>
        <taxon>Tracheophyta</taxon>
        <taxon>Spermatophyta</taxon>
        <taxon>Magnoliopsida</taxon>
        <taxon>eudicotyledons</taxon>
        <taxon>Gunneridae</taxon>
        <taxon>Pentapetalae</taxon>
        <taxon>rosids</taxon>
        <taxon>fabids</taxon>
        <taxon>Fagales</taxon>
        <taxon>Fagaceae</taxon>
        <taxon>Fagus</taxon>
    </lineage>
</organism>
<sequence>MSVARNIEKLHRDFLWGGLVDEHRYHFVNWKHICTPIYNGVLGIRNIVVFNKALLGKWLWRYTSESAFLWCQVVDCKYGSQRGGWCSNWICEPYGVSLWKHIRVGWDCFSKYLTFKVRYGTRIKFWDDIWCGNCSLRQRFPDLFQLARVLGAMVVDNLRFQGSNSFWDVEFSRPIQDWELEVVIS</sequence>
<dbReference type="PANTHER" id="PTHR33116">
    <property type="entry name" value="REVERSE TRANSCRIPTASE ZINC-BINDING DOMAIN-CONTAINING PROTEIN-RELATED-RELATED"/>
    <property type="match status" value="1"/>
</dbReference>
<dbReference type="AlphaFoldDB" id="A0A2N9EK93"/>
<name>A0A2N9EK93_FAGSY</name>
<dbReference type="PANTHER" id="PTHR33116:SF78">
    <property type="entry name" value="OS12G0587133 PROTEIN"/>
    <property type="match status" value="1"/>
</dbReference>
<proteinExistence type="predicted"/>